<keyword evidence="2" id="KW-0449">Lipoprotein</keyword>
<dbReference type="InterPro" id="IPR011990">
    <property type="entry name" value="TPR-like_helical_dom_sf"/>
</dbReference>
<feature type="region of interest" description="Disordered" evidence="1">
    <location>
        <begin position="444"/>
        <end position="465"/>
    </location>
</feature>
<gene>
    <name evidence="2" type="ORF">J6I44_03740</name>
</gene>
<name>A0ABT3PJ29_9BACT</name>
<comment type="caution">
    <text evidence="2">The sequence shown here is derived from an EMBL/GenBank/DDBJ whole genome shotgun (WGS) entry which is preliminary data.</text>
</comment>
<evidence type="ECO:0000256" key="1">
    <source>
        <dbReference type="SAM" id="MobiDB-lite"/>
    </source>
</evidence>
<keyword evidence="3" id="KW-1185">Reference proteome</keyword>
<dbReference type="Proteomes" id="UP001207918">
    <property type="component" value="Unassembled WGS sequence"/>
</dbReference>
<accession>A0ABT3PJ29</accession>
<organism evidence="2 3">
    <name type="scientific">Fodinibius salsisoli</name>
    <dbReference type="NCBI Taxonomy" id="2820877"/>
    <lineage>
        <taxon>Bacteria</taxon>
        <taxon>Pseudomonadati</taxon>
        <taxon>Balneolota</taxon>
        <taxon>Balneolia</taxon>
        <taxon>Balneolales</taxon>
        <taxon>Balneolaceae</taxon>
        <taxon>Fodinibius</taxon>
    </lineage>
</organism>
<evidence type="ECO:0000313" key="2">
    <source>
        <dbReference type="EMBL" id="MCW9705946.1"/>
    </source>
</evidence>
<protein>
    <submittedName>
        <fullName evidence="2">SusD/RagB family nutrient-binding outer membrane lipoprotein</fullName>
    </submittedName>
</protein>
<reference evidence="2 3" key="1">
    <citation type="submission" date="2021-03" db="EMBL/GenBank/DDBJ databases">
        <title>Aliifodinibius sp. nov., a new bacterium isolated from saline soil.</title>
        <authorList>
            <person name="Galisteo C."/>
            <person name="De La Haba R."/>
            <person name="Sanchez-Porro C."/>
            <person name="Ventosa A."/>
        </authorList>
    </citation>
    <scope>NUCLEOTIDE SEQUENCE [LARGE SCALE GENOMIC DNA]</scope>
    <source>
        <strain evidence="2 3">1BSP15-2V2</strain>
    </source>
</reference>
<dbReference type="EMBL" id="JAGGJA010000002">
    <property type="protein sequence ID" value="MCW9705946.1"/>
    <property type="molecule type" value="Genomic_DNA"/>
</dbReference>
<dbReference type="InterPro" id="IPR041662">
    <property type="entry name" value="SusD-like_2"/>
</dbReference>
<sequence>MSSSCDNFLDVNDDPNAATEAPGDPLFTEAITVLQSNRNIELGPAVSFFAQTWASNSSAGVFTEPDRYIVGSSDFTVTNNFGAIYTNVLNNLELFVKDAQEAEQVRGNAIAQARLVQAYTYYYLTVLFGDVPFNEALKEDIANPAFDDQQDILDGIVDRIDEAISRIDPDSELAPIENGDLIYGGDMNQWLQFANSLKLRVLMLQYNTDPSIASEIQPLIDNPNLIRSNINNAEFPYSSDEQRENQVYQLHADFAGGDPLFLYASDTILDLMSENDDPRISTYFQTNNDEDTFVGVQNGANFTSGVSLVGADIIRPEFPGRILTASETLLHEAEFLAKEGQVIEARSKLEAGIRASISYFDGLEGEIAQEDEDNFVSSILSDYDLGNQSEKVTIIQEQHWVDVFEKVPENWTLWRRTKVPELEVPVQAQLGTIIRRLPLSSEEIASNPNVPDPLPTRDQPMSFEE</sequence>
<dbReference type="Gene3D" id="1.25.40.390">
    <property type="match status" value="1"/>
</dbReference>
<dbReference type="SUPFAM" id="SSF48452">
    <property type="entry name" value="TPR-like"/>
    <property type="match status" value="1"/>
</dbReference>
<dbReference type="Pfam" id="PF12771">
    <property type="entry name" value="SusD-like_2"/>
    <property type="match status" value="1"/>
</dbReference>
<evidence type="ECO:0000313" key="3">
    <source>
        <dbReference type="Proteomes" id="UP001207918"/>
    </source>
</evidence>
<dbReference type="RefSeq" id="WP_265764643.1">
    <property type="nucleotide sequence ID" value="NZ_JAGGJA010000002.1"/>
</dbReference>
<proteinExistence type="predicted"/>